<comment type="caution">
    <text evidence="1">The sequence shown here is derived from an EMBL/GenBank/DDBJ whole genome shotgun (WGS) entry which is preliminary data.</text>
</comment>
<dbReference type="Proteomes" id="UP001151760">
    <property type="component" value="Unassembled WGS sequence"/>
</dbReference>
<dbReference type="EMBL" id="BQNB010018795">
    <property type="protein sequence ID" value="GJT78371.1"/>
    <property type="molecule type" value="Genomic_DNA"/>
</dbReference>
<reference evidence="1" key="1">
    <citation type="journal article" date="2022" name="Int. J. Mol. Sci.">
        <title>Draft Genome of Tanacetum Coccineum: Genomic Comparison of Closely Related Tanacetum-Family Plants.</title>
        <authorList>
            <person name="Yamashiro T."/>
            <person name="Shiraishi A."/>
            <person name="Nakayama K."/>
            <person name="Satake H."/>
        </authorList>
    </citation>
    <scope>NUCLEOTIDE SEQUENCE</scope>
</reference>
<gene>
    <name evidence="1" type="ORF">Tco_1045096</name>
</gene>
<protein>
    <submittedName>
        <fullName evidence="1">Ribonuclease H-like domain-containing protein</fullName>
    </submittedName>
</protein>
<evidence type="ECO:0000313" key="2">
    <source>
        <dbReference type="Proteomes" id="UP001151760"/>
    </source>
</evidence>
<keyword evidence="2" id="KW-1185">Reference proteome</keyword>
<name>A0ABQ5GT12_9ASTR</name>
<proteinExistence type="predicted"/>
<accession>A0ABQ5GT12</accession>
<evidence type="ECO:0000313" key="1">
    <source>
        <dbReference type="EMBL" id="GJT78371.1"/>
    </source>
</evidence>
<sequence length="201" mass="22832">MKDPSIRGGAKFGQGSFFYYLGDGVDIRFSEMKTLPIALQGEFDKTDLGAVNYVMGNSVTHNSLGKFVSHKNYALELLELAHMRNCNPTRTPMDIEPKLSPEGILVSVRRLLSPEHIWELHTPLLYASLVYCDSVIVVYLSATPVQHWREKHINIDINYVCDMVATWQVLVLHVSSRYQYANIFTKGLPSCHTPPRRKHEA</sequence>
<organism evidence="1 2">
    <name type="scientific">Tanacetum coccineum</name>
    <dbReference type="NCBI Taxonomy" id="301880"/>
    <lineage>
        <taxon>Eukaryota</taxon>
        <taxon>Viridiplantae</taxon>
        <taxon>Streptophyta</taxon>
        <taxon>Embryophyta</taxon>
        <taxon>Tracheophyta</taxon>
        <taxon>Spermatophyta</taxon>
        <taxon>Magnoliopsida</taxon>
        <taxon>eudicotyledons</taxon>
        <taxon>Gunneridae</taxon>
        <taxon>Pentapetalae</taxon>
        <taxon>asterids</taxon>
        <taxon>campanulids</taxon>
        <taxon>Asterales</taxon>
        <taxon>Asteraceae</taxon>
        <taxon>Asteroideae</taxon>
        <taxon>Anthemideae</taxon>
        <taxon>Anthemidinae</taxon>
        <taxon>Tanacetum</taxon>
    </lineage>
</organism>
<reference evidence="1" key="2">
    <citation type="submission" date="2022-01" db="EMBL/GenBank/DDBJ databases">
        <authorList>
            <person name="Yamashiro T."/>
            <person name="Shiraishi A."/>
            <person name="Satake H."/>
            <person name="Nakayama K."/>
        </authorList>
    </citation>
    <scope>NUCLEOTIDE SEQUENCE</scope>
</reference>